<dbReference type="Proteomes" id="UP000054995">
    <property type="component" value="Unassembled WGS sequence"/>
</dbReference>
<dbReference type="EMBL" id="JYDT01000001">
    <property type="protein sequence ID" value="KRY93703.1"/>
    <property type="molecule type" value="Genomic_DNA"/>
</dbReference>
<keyword evidence="2" id="KW-1185">Reference proteome</keyword>
<organism evidence="1 2">
    <name type="scientific">Trichinella pseudospiralis</name>
    <name type="common">Parasitic roundworm</name>
    <dbReference type="NCBI Taxonomy" id="6337"/>
    <lineage>
        <taxon>Eukaryota</taxon>
        <taxon>Metazoa</taxon>
        <taxon>Ecdysozoa</taxon>
        <taxon>Nematoda</taxon>
        <taxon>Enoplea</taxon>
        <taxon>Dorylaimia</taxon>
        <taxon>Trichinellida</taxon>
        <taxon>Trichinellidae</taxon>
        <taxon>Trichinella</taxon>
    </lineage>
</organism>
<sequence>MLTEIFKKLYIFRFEMKQQITFRFDFSLRYPIMYIIDCQTIERIILELSSPIDISIVSNVKRCHFSTFIFFNIYF</sequence>
<comment type="caution">
    <text evidence="1">The sequence shown here is derived from an EMBL/GenBank/DDBJ whole genome shotgun (WGS) entry which is preliminary data.</text>
</comment>
<name>A0A0V1G5U7_TRIPS</name>
<evidence type="ECO:0000313" key="2">
    <source>
        <dbReference type="Proteomes" id="UP000054995"/>
    </source>
</evidence>
<accession>A0A0V1G5U7</accession>
<protein>
    <submittedName>
        <fullName evidence="1">Uncharacterized protein</fullName>
    </submittedName>
</protein>
<reference evidence="1 2" key="1">
    <citation type="submission" date="2015-01" db="EMBL/GenBank/DDBJ databases">
        <title>Evolution of Trichinella species and genotypes.</title>
        <authorList>
            <person name="Korhonen P.K."/>
            <person name="Edoardo P."/>
            <person name="Giuseppe L.R."/>
            <person name="Gasser R.B."/>
        </authorList>
    </citation>
    <scope>NUCLEOTIDE SEQUENCE [LARGE SCALE GENOMIC DNA]</scope>
    <source>
        <strain evidence="1">ISS470</strain>
    </source>
</reference>
<gene>
    <name evidence="1" type="ORF">T4D_6328</name>
</gene>
<proteinExistence type="predicted"/>
<dbReference type="AlphaFoldDB" id="A0A0V1G5U7"/>
<evidence type="ECO:0000313" key="1">
    <source>
        <dbReference type="EMBL" id="KRY93703.1"/>
    </source>
</evidence>